<dbReference type="InterPro" id="IPR029058">
    <property type="entry name" value="AB_hydrolase_fold"/>
</dbReference>
<keyword evidence="3" id="KW-0119">Carbohydrate metabolism</keyword>
<comment type="similarity">
    <text evidence="1 10">Belongs to the tannase family.</text>
</comment>
<dbReference type="PANTHER" id="PTHR33938:SF15">
    <property type="entry name" value="FERULOYL ESTERASE B-RELATED"/>
    <property type="match status" value="1"/>
</dbReference>
<keyword evidence="6 10" id="KW-0378">Hydrolase</keyword>
<keyword evidence="4" id="KW-0479">Metal-binding</keyword>
<keyword evidence="2" id="KW-0719">Serine esterase</keyword>
<dbReference type="GO" id="GO:0045493">
    <property type="term" value="P:xylan catabolic process"/>
    <property type="evidence" value="ECO:0007669"/>
    <property type="project" value="UniProtKB-KW"/>
</dbReference>
<evidence type="ECO:0000256" key="10">
    <source>
        <dbReference type="RuleBase" id="RU361238"/>
    </source>
</evidence>
<keyword evidence="7" id="KW-0106">Calcium</keyword>
<feature type="chain" id="PRO_5040542069" description="Carboxylic ester hydrolase" evidence="10">
    <location>
        <begin position="21"/>
        <end position="516"/>
    </location>
</feature>
<dbReference type="PANTHER" id="PTHR33938">
    <property type="entry name" value="FERULOYL ESTERASE B-RELATED"/>
    <property type="match status" value="1"/>
</dbReference>
<comment type="caution">
    <text evidence="11">The sequence shown here is derived from an EMBL/GenBank/DDBJ whole genome shotgun (WGS) entry which is preliminary data.</text>
</comment>
<dbReference type="EMBL" id="JAFIMR010000035">
    <property type="protein sequence ID" value="KAI1859146.1"/>
    <property type="molecule type" value="Genomic_DNA"/>
</dbReference>
<evidence type="ECO:0000256" key="9">
    <source>
        <dbReference type="ARBA" id="ARBA00034075"/>
    </source>
</evidence>
<evidence type="ECO:0000313" key="12">
    <source>
        <dbReference type="Proteomes" id="UP000829685"/>
    </source>
</evidence>
<gene>
    <name evidence="11" type="ORF">JX265_010623</name>
</gene>
<comment type="catalytic activity">
    <reaction evidence="9">
        <text>feruloyl-polysaccharide + H2O = ferulate + polysaccharide.</text>
        <dbReference type="EC" id="3.1.1.73"/>
    </reaction>
</comment>
<feature type="signal peptide" evidence="10">
    <location>
        <begin position="1"/>
        <end position="20"/>
    </location>
</feature>
<protein>
    <recommendedName>
        <fullName evidence="10">Carboxylic ester hydrolase</fullName>
        <ecNumber evidence="10">3.1.1.-</ecNumber>
    </recommendedName>
</protein>
<evidence type="ECO:0000313" key="11">
    <source>
        <dbReference type="EMBL" id="KAI1859146.1"/>
    </source>
</evidence>
<dbReference type="GO" id="GO:0046872">
    <property type="term" value="F:metal ion binding"/>
    <property type="evidence" value="ECO:0007669"/>
    <property type="project" value="UniProtKB-KW"/>
</dbReference>
<reference evidence="11" key="1">
    <citation type="submission" date="2021-03" db="EMBL/GenBank/DDBJ databases">
        <title>Revisited historic fungal species revealed as producer of novel bioactive compounds through whole genome sequencing and comparative genomics.</title>
        <authorList>
            <person name="Vignolle G.A."/>
            <person name="Hochenegger N."/>
            <person name="Mach R.L."/>
            <person name="Mach-Aigner A.R."/>
            <person name="Javad Rahimi M."/>
            <person name="Salim K.A."/>
            <person name="Chan C.M."/>
            <person name="Lim L.B.L."/>
            <person name="Cai F."/>
            <person name="Druzhinina I.S."/>
            <person name="U'Ren J.M."/>
            <person name="Derntl C."/>
        </authorList>
    </citation>
    <scope>NUCLEOTIDE SEQUENCE</scope>
    <source>
        <strain evidence="11">TUCIM 5799</strain>
    </source>
</reference>
<accession>A0A9P9WEB2</accession>
<dbReference type="Proteomes" id="UP000829685">
    <property type="component" value="Unassembled WGS sequence"/>
</dbReference>
<evidence type="ECO:0000256" key="7">
    <source>
        <dbReference type="ARBA" id="ARBA00022837"/>
    </source>
</evidence>
<keyword evidence="3" id="KW-0858">Xylan degradation</keyword>
<sequence length="516" mass="55908">MLSIQLLLMALTSVLSLASAAGPEGCSTAAARFDIANTTIAYVSYHKAGEVIDLPGTSDTCYGFTTNITANLCRVVLDTATSDSSSVHFEAWLPDDWNGRFVGTGGGGLGGCIDYGSVGNAARLGFAAFGTNSGHNGSSGIDYFLNQPEVIKDFGYRANHVQAQVGKELSKQYYGRPTEYNYYIGCSTAGRQGLSSATLYPDDYDGMLLGAPGVEWIRIVTQWYLIAERYGWPDVNTSAYVTYQQFEAIAAKTIEILDGEDGVVDGMIDNPTHLKLDPQIFSCGAGFLNDSVCLQNGEQVNTVRLAYQPMVDLSGHFVYPSFTLGADPRTFASNTINGTGGFGSTFPQVRDYFRGIVYNDSNWSDLNLSIADVEYASSLDVGLTNTPISKAHLGEFKEAGGKIISYHGRWDPTVPSELTEWYYSGAQANMNASLDDMHDFYRIFFIPGMSHCSTGPGAWDIGQGSPLDPDMLDAEHNAYLALVNWVEQGQAPDLLVGTKYENDDVASRNILAQRSK</sequence>
<dbReference type="InterPro" id="IPR011118">
    <property type="entry name" value="Tannase/feruloyl_esterase"/>
</dbReference>
<keyword evidence="3" id="KW-0624">Polysaccharide degradation</keyword>
<dbReference type="Pfam" id="PF07519">
    <property type="entry name" value="Tannase"/>
    <property type="match status" value="1"/>
</dbReference>
<dbReference type="GO" id="GO:0030600">
    <property type="term" value="F:feruloyl esterase activity"/>
    <property type="evidence" value="ECO:0007669"/>
    <property type="project" value="UniProtKB-EC"/>
</dbReference>
<keyword evidence="12" id="KW-1185">Reference proteome</keyword>
<keyword evidence="5 10" id="KW-0732">Signal</keyword>
<evidence type="ECO:0000256" key="8">
    <source>
        <dbReference type="ARBA" id="ARBA00023157"/>
    </source>
</evidence>
<dbReference type="SUPFAM" id="SSF53474">
    <property type="entry name" value="alpha/beta-Hydrolases"/>
    <property type="match status" value="1"/>
</dbReference>
<evidence type="ECO:0000256" key="6">
    <source>
        <dbReference type="ARBA" id="ARBA00022801"/>
    </source>
</evidence>
<proteinExistence type="inferred from homology"/>
<evidence type="ECO:0000256" key="1">
    <source>
        <dbReference type="ARBA" id="ARBA00006249"/>
    </source>
</evidence>
<evidence type="ECO:0000256" key="3">
    <source>
        <dbReference type="ARBA" id="ARBA00022651"/>
    </source>
</evidence>
<dbReference type="AlphaFoldDB" id="A0A9P9WEB2"/>
<keyword evidence="8" id="KW-1015">Disulfide bond</keyword>
<dbReference type="EC" id="3.1.1.-" evidence="10"/>
<evidence type="ECO:0000256" key="5">
    <source>
        <dbReference type="ARBA" id="ARBA00022729"/>
    </source>
</evidence>
<organism evidence="11 12">
    <name type="scientific">Neoarthrinium moseri</name>
    <dbReference type="NCBI Taxonomy" id="1658444"/>
    <lineage>
        <taxon>Eukaryota</taxon>
        <taxon>Fungi</taxon>
        <taxon>Dikarya</taxon>
        <taxon>Ascomycota</taxon>
        <taxon>Pezizomycotina</taxon>
        <taxon>Sordariomycetes</taxon>
        <taxon>Xylariomycetidae</taxon>
        <taxon>Amphisphaeriales</taxon>
        <taxon>Apiosporaceae</taxon>
        <taxon>Neoarthrinium</taxon>
    </lineage>
</organism>
<name>A0A9P9WEB2_9PEZI</name>
<evidence type="ECO:0000256" key="4">
    <source>
        <dbReference type="ARBA" id="ARBA00022723"/>
    </source>
</evidence>
<evidence type="ECO:0000256" key="2">
    <source>
        <dbReference type="ARBA" id="ARBA00022487"/>
    </source>
</evidence>